<feature type="region of interest" description="Disordered" evidence="1">
    <location>
        <begin position="186"/>
        <end position="254"/>
    </location>
</feature>
<name>A0A4U5PDX7_STECR</name>
<sequence length="527" mass="58674">MLIWAVSGLKGRGRFRSKRFSVLLVFEDPEGLLISIDRRFLSKVRFPTFRLSLCRRSLAHRQQPQPFSTLSSPASSDRSDDSNRIRMTSRIQNVSPNAAHFDSIPPSASTASANPHQANPTDLTTPKKFEKHARRSWRRSSAHRPHNAPSPSQGFAGMSLIQVQMPMPIDIVSGGPRVAGDPVEAVEELKECRSPSTLSTTSSSGIDSTGTNETGETVPHSNSDSALGEECPKLSDSDDVDSTSSFPGHFQAPPQHPFIPPQLLPFALCGVLPAVPSEEDLERFRFFRQQHNFYKNYFARQRRLNPNSISYAPTPPNPMQEYFFISYETMDSFLDYLEALYPQLTRSRSTTMQSSDESCCSMPATIQPRAEAAEPSIPFRYGVDSHPEAFPPFRYGSCAPPAAGPCSTTTTQSSRKTSIDSSHTATTDDVFNPQFMMSQMPPFSASPPGMPPVIVPPRFEASRTDLDYCRIFAAQFALPPNRRFGGHQYPGYSRHHRQPHHYPSSVYRTNTEFQSEGSVKRVDDGEL</sequence>
<feature type="compositionally biased region" description="Polar residues" evidence="1">
    <location>
        <begin position="106"/>
        <end position="124"/>
    </location>
</feature>
<gene>
    <name evidence="2" type="ORF">L596_008556</name>
</gene>
<dbReference type="EMBL" id="AZBU02000002">
    <property type="protein sequence ID" value="TKR94244.1"/>
    <property type="molecule type" value="Genomic_DNA"/>
</dbReference>
<feature type="compositionally biased region" description="Low complexity" evidence="1">
    <location>
        <begin position="194"/>
        <end position="211"/>
    </location>
</feature>
<feature type="region of interest" description="Disordered" evidence="1">
    <location>
        <begin position="62"/>
        <end position="155"/>
    </location>
</feature>
<comment type="caution">
    <text evidence="2">The sequence shown here is derived from an EMBL/GenBank/DDBJ whole genome shotgun (WGS) entry which is preliminary data.</text>
</comment>
<feature type="compositionally biased region" description="Low complexity" evidence="1">
    <location>
        <begin position="407"/>
        <end position="416"/>
    </location>
</feature>
<evidence type="ECO:0000313" key="3">
    <source>
        <dbReference type="Proteomes" id="UP000298663"/>
    </source>
</evidence>
<reference evidence="2 3" key="1">
    <citation type="journal article" date="2015" name="Genome Biol.">
        <title>Comparative genomics of Steinernema reveals deeply conserved gene regulatory networks.</title>
        <authorList>
            <person name="Dillman A.R."/>
            <person name="Macchietto M."/>
            <person name="Porter C.F."/>
            <person name="Rogers A."/>
            <person name="Williams B."/>
            <person name="Antoshechkin I."/>
            <person name="Lee M.M."/>
            <person name="Goodwin Z."/>
            <person name="Lu X."/>
            <person name="Lewis E.E."/>
            <person name="Goodrich-Blair H."/>
            <person name="Stock S.P."/>
            <person name="Adams B.J."/>
            <person name="Sternberg P.W."/>
            <person name="Mortazavi A."/>
        </authorList>
    </citation>
    <scope>NUCLEOTIDE SEQUENCE [LARGE SCALE GENOMIC DNA]</scope>
    <source>
        <strain evidence="2 3">ALL</strain>
    </source>
</reference>
<feature type="compositionally biased region" description="Polar residues" evidence="1">
    <location>
        <begin position="212"/>
        <end position="225"/>
    </location>
</feature>
<feature type="compositionally biased region" description="Polar residues" evidence="1">
    <location>
        <begin position="506"/>
        <end position="517"/>
    </location>
</feature>
<accession>A0A4U5PDX7</accession>
<dbReference type="AlphaFoldDB" id="A0A4U5PDX7"/>
<keyword evidence="3" id="KW-1185">Reference proteome</keyword>
<dbReference type="Proteomes" id="UP000298663">
    <property type="component" value="Unassembled WGS sequence"/>
</dbReference>
<evidence type="ECO:0000256" key="1">
    <source>
        <dbReference type="SAM" id="MobiDB-lite"/>
    </source>
</evidence>
<feature type="region of interest" description="Disordered" evidence="1">
    <location>
        <begin position="489"/>
        <end position="527"/>
    </location>
</feature>
<feature type="compositionally biased region" description="Basic residues" evidence="1">
    <location>
        <begin position="129"/>
        <end position="146"/>
    </location>
</feature>
<feature type="region of interest" description="Disordered" evidence="1">
    <location>
        <begin position="404"/>
        <end position="427"/>
    </location>
</feature>
<feature type="compositionally biased region" description="Polar residues" evidence="1">
    <location>
        <begin position="85"/>
        <end position="96"/>
    </location>
</feature>
<reference evidence="2 3" key="2">
    <citation type="journal article" date="2019" name="G3 (Bethesda)">
        <title>Hybrid Assembly of the Genome of the Entomopathogenic Nematode Steinernema carpocapsae Identifies the X-Chromosome.</title>
        <authorList>
            <person name="Serra L."/>
            <person name="Macchietto M."/>
            <person name="Macias-Munoz A."/>
            <person name="McGill C.J."/>
            <person name="Rodriguez I.M."/>
            <person name="Rodriguez B."/>
            <person name="Murad R."/>
            <person name="Mortazavi A."/>
        </authorList>
    </citation>
    <scope>NUCLEOTIDE SEQUENCE [LARGE SCALE GENOMIC DNA]</scope>
    <source>
        <strain evidence="2 3">ALL</strain>
    </source>
</reference>
<protein>
    <submittedName>
        <fullName evidence="2">Uncharacterized protein</fullName>
    </submittedName>
</protein>
<proteinExistence type="predicted"/>
<organism evidence="2 3">
    <name type="scientific">Steinernema carpocapsae</name>
    <name type="common">Entomopathogenic nematode</name>
    <dbReference type="NCBI Taxonomy" id="34508"/>
    <lineage>
        <taxon>Eukaryota</taxon>
        <taxon>Metazoa</taxon>
        <taxon>Ecdysozoa</taxon>
        <taxon>Nematoda</taxon>
        <taxon>Chromadorea</taxon>
        <taxon>Rhabditida</taxon>
        <taxon>Tylenchina</taxon>
        <taxon>Panagrolaimomorpha</taxon>
        <taxon>Strongyloidoidea</taxon>
        <taxon>Steinernematidae</taxon>
        <taxon>Steinernema</taxon>
    </lineage>
</organism>
<evidence type="ECO:0000313" key="2">
    <source>
        <dbReference type="EMBL" id="TKR94244.1"/>
    </source>
</evidence>
<feature type="compositionally biased region" description="Basic and acidic residues" evidence="1">
    <location>
        <begin position="518"/>
        <end position="527"/>
    </location>
</feature>